<evidence type="ECO:0000313" key="1">
    <source>
        <dbReference type="EMBL" id="PIR08698.1"/>
    </source>
</evidence>
<organism evidence="1 2">
    <name type="scientific">Candidatus Gottesmanbacteria bacterium CG11_big_fil_rev_8_21_14_0_20_37_11</name>
    <dbReference type="NCBI Taxonomy" id="1974575"/>
    <lineage>
        <taxon>Bacteria</taxon>
        <taxon>Candidatus Gottesmaniibacteriota</taxon>
    </lineage>
</organism>
<dbReference type="Proteomes" id="UP000230707">
    <property type="component" value="Unassembled WGS sequence"/>
</dbReference>
<name>A0A2H0NIJ9_9BACT</name>
<dbReference type="EMBL" id="PCWS01000036">
    <property type="protein sequence ID" value="PIR08698.1"/>
    <property type="molecule type" value="Genomic_DNA"/>
</dbReference>
<comment type="caution">
    <text evidence="1">The sequence shown here is derived from an EMBL/GenBank/DDBJ whole genome shotgun (WGS) entry which is preliminary data.</text>
</comment>
<evidence type="ECO:0000313" key="2">
    <source>
        <dbReference type="Proteomes" id="UP000230707"/>
    </source>
</evidence>
<protein>
    <submittedName>
        <fullName evidence="1">Uncharacterized protein</fullName>
    </submittedName>
</protein>
<dbReference type="AlphaFoldDB" id="A0A2H0NIJ9"/>
<reference evidence="1 2" key="1">
    <citation type="submission" date="2017-09" db="EMBL/GenBank/DDBJ databases">
        <title>Depth-based differentiation of microbial function through sediment-hosted aquifers and enrichment of novel symbionts in the deep terrestrial subsurface.</title>
        <authorList>
            <person name="Probst A.J."/>
            <person name="Ladd B."/>
            <person name="Jarett J.K."/>
            <person name="Geller-Mcgrath D.E."/>
            <person name="Sieber C.M."/>
            <person name="Emerson J.B."/>
            <person name="Anantharaman K."/>
            <person name="Thomas B.C."/>
            <person name="Malmstrom R."/>
            <person name="Stieglmeier M."/>
            <person name="Klingl A."/>
            <person name="Woyke T."/>
            <person name="Ryan C.M."/>
            <person name="Banfield J.F."/>
        </authorList>
    </citation>
    <scope>NUCLEOTIDE SEQUENCE [LARGE SCALE GENOMIC DNA]</scope>
    <source>
        <strain evidence="1">CG11_big_fil_rev_8_21_14_0_20_37_11</strain>
    </source>
</reference>
<accession>A0A2H0NIJ9</accession>
<gene>
    <name evidence="1" type="ORF">COV53_01710</name>
</gene>
<proteinExistence type="predicted"/>
<sequence>MARAVKPTSKNKEILRVPKELITREECARRKKIWQDIYTKARQGEAYKRCLQMQEAIKTGNRAVIHQLQTENAERILNGNYTTRPAFEDPDLDFVYGRIGIKENWED</sequence>